<dbReference type="EMBL" id="JACLPZ010000039">
    <property type="protein sequence ID" value="MBY0039601.1"/>
    <property type="molecule type" value="Genomic_DNA"/>
</dbReference>
<dbReference type="RefSeq" id="WP_221826456.1">
    <property type="nucleotide sequence ID" value="NZ_JACLPZ010000039.1"/>
</dbReference>
<sequence length="111" mass="13021">MITMLKYKDTLNQTLEVEFILGSIYFTIKDEYRRYVHCIFSGGKSREFVRILSDGEMAEVLDLGGDSLRVRPLRDDYLAIEIESKGMEKGFVLDKHQAQELSNWFQRVHKL</sequence>
<accession>A0AAW4QXQ8</accession>
<proteinExistence type="predicted"/>
<name>A0AAW4QXQ8_BACCE</name>
<dbReference type="Proteomes" id="UP001197806">
    <property type="component" value="Unassembled WGS sequence"/>
</dbReference>
<comment type="caution">
    <text evidence="1">The sequence shown here is derived from an EMBL/GenBank/DDBJ whole genome shotgun (WGS) entry which is preliminary data.</text>
</comment>
<organism evidence="1 2">
    <name type="scientific">Bacillus cereus</name>
    <dbReference type="NCBI Taxonomy" id="1396"/>
    <lineage>
        <taxon>Bacteria</taxon>
        <taxon>Bacillati</taxon>
        <taxon>Bacillota</taxon>
        <taxon>Bacilli</taxon>
        <taxon>Bacillales</taxon>
        <taxon>Bacillaceae</taxon>
        <taxon>Bacillus</taxon>
        <taxon>Bacillus cereus group</taxon>
    </lineage>
</organism>
<gene>
    <name evidence="1" type="ORF">H7U08_24155</name>
</gene>
<evidence type="ECO:0008006" key="3">
    <source>
        <dbReference type="Google" id="ProtNLM"/>
    </source>
</evidence>
<evidence type="ECO:0000313" key="2">
    <source>
        <dbReference type="Proteomes" id="UP001197806"/>
    </source>
</evidence>
<evidence type="ECO:0000313" key="1">
    <source>
        <dbReference type="EMBL" id="MBY0039601.1"/>
    </source>
</evidence>
<protein>
    <recommendedName>
        <fullName evidence="3">Group-specific protein</fullName>
    </recommendedName>
</protein>
<reference evidence="1" key="1">
    <citation type="submission" date="2020-08" db="EMBL/GenBank/DDBJ databases">
        <title>Fungal Genomes of the International Space Station.</title>
        <authorList>
            <person name="Seuylemezian A."/>
            <person name="Singh N.K."/>
            <person name="Wood J."/>
            <person name="Venkateswaran K."/>
        </authorList>
    </citation>
    <scope>NUCLEOTIDE SEQUENCE</scope>
    <source>
        <strain evidence="1">I2-B2</strain>
    </source>
</reference>
<dbReference type="AlphaFoldDB" id="A0AAW4QXQ8"/>